<dbReference type="InterPro" id="IPR052081">
    <property type="entry name" value="Dispatched_Hh_regulator"/>
</dbReference>
<keyword evidence="4 6" id="KW-0472">Membrane</keyword>
<name>A0A3P7EFZ2_WUCBA</name>
<keyword evidence="2 6" id="KW-0812">Transmembrane</keyword>
<organism evidence="7 8">
    <name type="scientific">Wuchereria bancrofti</name>
    <dbReference type="NCBI Taxonomy" id="6293"/>
    <lineage>
        <taxon>Eukaryota</taxon>
        <taxon>Metazoa</taxon>
        <taxon>Ecdysozoa</taxon>
        <taxon>Nematoda</taxon>
        <taxon>Chromadorea</taxon>
        <taxon>Rhabditida</taxon>
        <taxon>Spirurina</taxon>
        <taxon>Spiruromorpha</taxon>
        <taxon>Filarioidea</taxon>
        <taxon>Onchocercidae</taxon>
        <taxon>Wuchereria</taxon>
    </lineage>
</organism>
<gene>
    <name evidence="7" type="ORF">WBA_LOCUS8790</name>
</gene>
<feature type="transmembrane region" description="Helical" evidence="6">
    <location>
        <begin position="184"/>
        <end position="206"/>
    </location>
</feature>
<evidence type="ECO:0000256" key="3">
    <source>
        <dbReference type="ARBA" id="ARBA00022989"/>
    </source>
</evidence>
<evidence type="ECO:0000313" key="8">
    <source>
        <dbReference type="Proteomes" id="UP000270924"/>
    </source>
</evidence>
<dbReference type="SUPFAM" id="SSF82866">
    <property type="entry name" value="Multidrug efflux transporter AcrB transmembrane domain"/>
    <property type="match status" value="1"/>
</dbReference>
<sequence>MLKHISYQTNPKIEQKLWLDEFIKWTNLNTTAESCKVFGVKQFQLSTPISFSGNMLSRCFRQYGRTTSLPLLNEWQKKESDGPIFDNNNVFLAYFLSTPSKYNFSTVFKEMKPFFDFIDSIKVKRSEISGKQFNEPLILTASGIAKLYDLLERILNGTAISVFISLIVSMMVIIFITFNVILSFLAIICIATIVTVTVATVLWIGWTVNVVEATIIVLTIGMSFDYCLHFAVGFRLHKTNDYR</sequence>
<dbReference type="GO" id="GO:0007224">
    <property type="term" value="P:smoothened signaling pathway"/>
    <property type="evidence" value="ECO:0007669"/>
    <property type="project" value="TreeGrafter"/>
</dbReference>
<accession>A0A3P7EFZ2</accession>
<dbReference type="GO" id="GO:0016020">
    <property type="term" value="C:membrane"/>
    <property type="evidence" value="ECO:0007669"/>
    <property type="project" value="UniProtKB-SubCell"/>
</dbReference>
<dbReference type="Proteomes" id="UP000270924">
    <property type="component" value="Unassembled WGS sequence"/>
</dbReference>
<dbReference type="PANTHER" id="PTHR45951:SF3">
    <property type="entry name" value="PROTEIN DISPATCHED"/>
    <property type="match status" value="1"/>
</dbReference>
<dbReference type="InParanoid" id="A0A3P7EFZ2"/>
<proteinExistence type="predicted"/>
<dbReference type="OrthoDB" id="5852218at2759"/>
<dbReference type="EMBL" id="UYWW01007760">
    <property type="protein sequence ID" value="VDM15404.1"/>
    <property type="molecule type" value="Genomic_DNA"/>
</dbReference>
<dbReference type="PANTHER" id="PTHR45951">
    <property type="entry name" value="PROTEIN DISPATCHED-RELATED"/>
    <property type="match status" value="1"/>
</dbReference>
<comment type="subcellular location">
    <subcellularLocation>
        <location evidence="1">Membrane</location>
        <topology evidence="1">Multi-pass membrane protein</topology>
    </subcellularLocation>
</comment>
<protein>
    <recommendedName>
        <fullName evidence="9">SSD domain-containing protein</fullName>
    </recommendedName>
</protein>
<dbReference type="Gene3D" id="1.20.1640.10">
    <property type="entry name" value="Multidrug efflux transporter AcrB transmembrane domain"/>
    <property type="match status" value="1"/>
</dbReference>
<dbReference type="AlphaFoldDB" id="A0A3P7EFZ2"/>
<keyword evidence="5" id="KW-0325">Glycoprotein</keyword>
<keyword evidence="8" id="KW-1185">Reference proteome</keyword>
<evidence type="ECO:0000256" key="5">
    <source>
        <dbReference type="ARBA" id="ARBA00023180"/>
    </source>
</evidence>
<evidence type="ECO:0008006" key="9">
    <source>
        <dbReference type="Google" id="ProtNLM"/>
    </source>
</evidence>
<keyword evidence="3 6" id="KW-1133">Transmembrane helix</keyword>
<evidence type="ECO:0000313" key="7">
    <source>
        <dbReference type="EMBL" id="VDM15404.1"/>
    </source>
</evidence>
<evidence type="ECO:0000256" key="1">
    <source>
        <dbReference type="ARBA" id="ARBA00004141"/>
    </source>
</evidence>
<evidence type="ECO:0000256" key="2">
    <source>
        <dbReference type="ARBA" id="ARBA00022692"/>
    </source>
</evidence>
<evidence type="ECO:0000256" key="6">
    <source>
        <dbReference type="SAM" id="Phobius"/>
    </source>
</evidence>
<feature type="transmembrane region" description="Helical" evidence="6">
    <location>
        <begin position="154"/>
        <end position="178"/>
    </location>
</feature>
<evidence type="ECO:0000256" key="4">
    <source>
        <dbReference type="ARBA" id="ARBA00023136"/>
    </source>
</evidence>
<reference evidence="7 8" key="1">
    <citation type="submission" date="2018-11" db="EMBL/GenBank/DDBJ databases">
        <authorList>
            <consortium name="Pathogen Informatics"/>
        </authorList>
    </citation>
    <scope>NUCLEOTIDE SEQUENCE [LARGE SCALE GENOMIC DNA]</scope>
</reference>
<dbReference type="GO" id="GO:0022857">
    <property type="term" value="F:transmembrane transporter activity"/>
    <property type="evidence" value="ECO:0007669"/>
    <property type="project" value="TreeGrafter"/>
</dbReference>
<feature type="transmembrane region" description="Helical" evidence="6">
    <location>
        <begin position="213"/>
        <end position="234"/>
    </location>
</feature>